<evidence type="ECO:0000256" key="1">
    <source>
        <dbReference type="ARBA" id="ARBA00022679"/>
    </source>
</evidence>
<dbReference type="AlphaFoldDB" id="A0A3M8ADV2"/>
<dbReference type="Gene3D" id="3.40.630.30">
    <property type="match status" value="1"/>
</dbReference>
<dbReference type="CDD" id="cd04301">
    <property type="entry name" value="NAT_SF"/>
    <property type="match status" value="1"/>
</dbReference>
<accession>A0A3M8ADV2</accession>
<gene>
    <name evidence="4" type="ORF">EDM22_09995</name>
</gene>
<organism evidence="4 5">
    <name type="scientific">Agromyces tardus</name>
    <dbReference type="NCBI Taxonomy" id="2583849"/>
    <lineage>
        <taxon>Bacteria</taxon>
        <taxon>Bacillati</taxon>
        <taxon>Actinomycetota</taxon>
        <taxon>Actinomycetes</taxon>
        <taxon>Micrococcales</taxon>
        <taxon>Microbacteriaceae</taxon>
        <taxon>Agromyces</taxon>
    </lineage>
</organism>
<feature type="domain" description="N-acetyltransferase" evidence="3">
    <location>
        <begin position="4"/>
        <end position="163"/>
    </location>
</feature>
<dbReference type="OrthoDB" id="9790865at2"/>
<keyword evidence="5" id="KW-1185">Reference proteome</keyword>
<dbReference type="InterPro" id="IPR000182">
    <property type="entry name" value="GNAT_dom"/>
</dbReference>
<name>A0A3M8ADV2_9MICO</name>
<evidence type="ECO:0000313" key="4">
    <source>
        <dbReference type="EMBL" id="RNB49322.1"/>
    </source>
</evidence>
<dbReference type="Pfam" id="PF00583">
    <property type="entry name" value="Acetyltransf_1"/>
    <property type="match status" value="1"/>
</dbReference>
<keyword evidence="2" id="KW-0012">Acyltransferase</keyword>
<dbReference type="PROSITE" id="PS51186">
    <property type="entry name" value="GNAT"/>
    <property type="match status" value="1"/>
</dbReference>
<dbReference type="Proteomes" id="UP000275048">
    <property type="component" value="Unassembled WGS sequence"/>
</dbReference>
<evidence type="ECO:0000256" key="2">
    <source>
        <dbReference type="ARBA" id="ARBA00023315"/>
    </source>
</evidence>
<proteinExistence type="predicted"/>
<dbReference type="InterPro" id="IPR050832">
    <property type="entry name" value="Bact_Acetyltransf"/>
</dbReference>
<dbReference type="PANTHER" id="PTHR43877">
    <property type="entry name" value="AMINOALKYLPHOSPHONATE N-ACETYLTRANSFERASE-RELATED-RELATED"/>
    <property type="match status" value="1"/>
</dbReference>
<dbReference type="RefSeq" id="WP_122936907.1">
    <property type="nucleotide sequence ID" value="NZ_JBHSNT010000100.1"/>
</dbReference>
<dbReference type="SUPFAM" id="SSF55729">
    <property type="entry name" value="Acyl-CoA N-acyltransferases (Nat)"/>
    <property type="match status" value="1"/>
</dbReference>
<keyword evidence="1 4" id="KW-0808">Transferase</keyword>
<comment type="caution">
    <text evidence="4">The sequence shown here is derived from an EMBL/GenBank/DDBJ whole genome shotgun (WGS) entry which is preliminary data.</text>
</comment>
<reference evidence="4 5" key="1">
    <citation type="submission" date="2018-10" db="EMBL/GenBank/DDBJ databases">
        <title>Isolation, diversity and antibacterial activity of antinobacteria from the wheat rhizosphere soil.</title>
        <authorList>
            <person name="Sun T."/>
        </authorList>
    </citation>
    <scope>NUCLEOTIDE SEQUENCE [LARGE SCALE GENOMIC DNA]</scope>
    <source>
        <strain evidence="4 5">SJ-23</strain>
    </source>
</reference>
<protein>
    <submittedName>
        <fullName evidence="4">GNAT family N-acetyltransferase</fullName>
    </submittedName>
</protein>
<evidence type="ECO:0000313" key="5">
    <source>
        <dbReference type="Proteomes" id="UP000275048"/>
    </source>
</evidence>
<dbReference type="PANTHER" id="PTHR43877:SF1">
    <property type="entry name" value="ACETYLTRANSFERASE"/>
    <property type="match status" value="1"/>
</dbReference>
<dbReference type="EMBL" id="RHHB01000016">
    <property type="protein sequence ID" value="RNB49322.1"/>
    <property type="molecule type" value="Genomic_DNA"/>
</dbReference>
<dbReference type="GO" id="GO:0016747">
    <property type="term" value="F:acyltransferase activity, transferring groups other than amino-acyl groups"/>
    <property type="evidence" value="ECO:0007669"/>
    <property type="project" value="InterPro"/>
</dbReference>
<dbReference type="InterPro" id="IPR016181">
    <property type="entry name" value="Acyl_CoA_acyltransferase"/>
</dbReference>
<evidence type="ECO:0000259" key="3">
    <source>
        <dbReference type="PROSITE" id="PS51186"/>
    </source>
</evidence>
<sequence>MADFTIRPALPADGAFLADMVVEAANWRAGATRPRPAVLTDPVHSAYISGWQRPADRGVVAIGHDGTPVGAAWYRLFGADRPAYGFVATGVPELIIGVKPMWRAQGVGRALLRELTAAARAEGFARLALSVEHGNFALELYRSEGFGVVASTPTRDTMVRALR</sequence>